<evidence type="ECO:0000313" key="2">
    <source>
        <dbReference type="EMBL" id="KAA3472642.1"/>
    </source>
</evidence>
<gene>
    <name evidence="2" type="ORF">EPI10_023109</name>
</gene>
<name>A0A5B6VUN8_9ROSI</name>
<dbReference type="PROSITE" id="PS50878">
    <property type="entry name" value="RT_POL"/>
    <property type="match status" value="1"/>
</dbReference>
<comment type="caution">
    <text evidence="2">The sequence shown here is derived from an EMBL/GenBank/DDBJ whole genome shotgun (WGS) entry which is preliminary data.</text>
</comment>
<dbReference type="InterPro" id="IPR000477">
    <property type="entry name" value="RT_dom"/>
</dbReference>
<keyword evidence="3" id="KW-1185">Reference proteome</keyword>
<dbReference type="SUPFAM" id="SSF56672">
    <property type="entry name" value="DNA/RNA polymerases"/>
    <property type="match status" value="1"/>
</dbReference>
<evidence type="ECO:0000259" key="1">
    <source>
        <dbReference type="PROSITE" id="PS50878"/>
    </source>
</evidence>
<dbReference type="InterPro" id="IPR043502">
    <property type="entry name" value="DNA/RNA_pol_sf"/>
</dbReference>
<dbReference type="OrthoDB" id="965185at2759"/>
<feature type="domain" description="Reverse transcriptase" evidence="1">
    <location>
        <begin position="1"/>
        <end position="183"/>
    </location>
</feature>
<dbReference type="AlphaFoldDB" id="A0A5B6VUN8"/>
<accession>A0A5B6VUN8</accession>
<dbReference type="EMBL" id="SMMG02000005">
    <property type="protein sequence ID" value="KAA3472642.1"/>
    <property type="molecule type" value="Genomic_DNA"/>
</dbReference>
<dbReference type="Proteomes" id="UP000325315">
    <property type="component" value="Unassembled WGS sequence"/>
</dbReference>
<evidence type="ECO:0000313" key="3">
    <source>
        <dbReference type="Proteomes" id="UP000325315"/>
    </source>
</evidence>
<reference evidence="2" key="1">
    <citation type="submission" date="2019-08" db="EMBL/GenBank/DDBJ databases">
        <authorList>
            <person name="Liu F."/>
        </authorList>
    </citation>
    <scope>NUCLEOTIDE SEQUENCE [LARGE SCALE GENOMIC DNA]</scope>
    <source>
        <strain evidence="2">PA1801</strain>
        <tissue evidence="2">Leaf</tissue>
    </source>
</reference>
<organism evidence="2 3">
    <name type="scientific">Gossypium australe</name>
    <dbReference type="NCBI Taxonomy" id="47621"/>
    <lineage>
        <taxon>Eukaryota</taxon>
        <taxon>Viridiplantae</taxon>
        <taxon>Streptophyta</taxon>
        <taxon>Embryophyta</taxon>
        <taxon>Tracheophyta</taxon>
        <taxon>Spermatophyta</taxon>
        <taxon>Magnoliopsida</taxon>
        <taxon>eudicotyledons</taxon>
        <taxon>Gunneridae</taxon>
        <taxon>Pentapetalae</taxon>
        <taxon>rosids</taxon>
        <taxon>malvids</taxon>
        <taxon>Malvales</taxon>
        <taxon>Malvaceae</taxon>
        <taxon>Malvoideae</taxon>
        <taxon>Gossypium</taxon>
    </lineage>
</organism>
<sequence length="441" mass="50752">MRKKSAQRHWMILKLDLEKAYDRVSWNFLRDTLETLKLPRDWTSKVMKCVETTSIQVLWNGEKSEKFLPRRGLRQGDPLSPYLFVLIMERLSHLITQSLHEKKWKPIKLSRNGPPLTHLFFADDLVLFAEASIEQVDIIKDTMNKFCEASGQRVSLDKSVMMVSANTGERTAKNLADRLGIELTKDLGKYLGVLTINGRITKSTFREVITRIHRRLEGWQTQFLSFAGRLALIKSVTSTIPIYTMQTLPLPVSVCDELDTANKRFLWVGDHMKKSIHQVSWNTVCLEKDRGGLGIRSMRQANLTSLAKLGWRFLTERESLWARVLAEKLNPTDGGGHETEFWDDSWTGNGRLIEQAQTHIPPDLRRRKVADFWEYGRGWKWNELTPLLPPNALLRLAPISLDLAPGERDRLSWKGTPDGKFTFRSAYESLSRRSNTDADMS</sequence>
<dbReference type="PANTHER" id="PTHR33116">
    <property type="entry name" value="REVERSE TRANSCRIPTASE ZINC-BINDING DOMAIN-CONTAINING PROTEIN-RELATED-RELATED"/>
    <property type="match status" value="1"/>
</dbReference>
<dbReference type="Pfam" id="PF00078">
    <property type="entry name" value="RVT_1"/>
    <property type="match status" value="1"/>
</dbReference>
<proteinExistence type="predicted"/>
<dbReference type="PANTHER" id="PTHR33116:SF70">
    <property type="entry name" value="NON-LTR RETROELEMENT REVERSE TRANSCRIPTASE-LIKE PROTEIN"/>
    <property type="match status" value="1"/>
</dbReference>
<dbReference type="CDD" id="cd01650">
    <property type="entry name" value="RT_nLTR_like"/>
    <property type="match status" value="1"/>
</dbReference>
<protein>
    <submittedName>
        <fullName evidence="2">Non-LTR retrotransposon transposase</fullName>
    </submittedName>
</protein>